<dbReference type="KEGG" id="dmm:dnm_063870"/>
<dbReference type="AlphaFoldDB" id="A0A975GQR9"/>
<sequence>MYQSEAVPDRISQQTSELLNFVNVILINAHKKAGFFAPGYENVFR</sequence>
<reference evidence="1" key="1">
    <citation type="journal article" date="2021" name="Microb. Physiol.">
        <title>Proteogenomic Insights into the Physiology of Marine, Sulfate-Reducing, Filamentous Desulfonema limicola and Desulfonema magnum.</title>
        <authorList>
            <person name="Schnaars V."/>
            <person name="Wohlbrand L."/>
            <person name="Scheve S."/>
            <person name="Hinrichs C."/>
            <person name="Reinhardt R."/>
            <person name="Rabus R."/>
        </authorList>
    </citation>
    <scope>NUCLEOTIDE SEQUENCE</scope>
    <source>
        <strain evidence="1">4be13</strain>
    </source>
</reference>
<evidence type="ECO:0000313" key="1">
    <source>
        <dbReference type="EMBL" id="QTA90326.1"/>
    </source>
</evidence>
<keyword evidence="2" id="KW-1185">Reference proteome</keyword>
<dbReference type="EMBL" id="CP061800">
    <property type="protein sequence ID" value="QTA90326.1"/>
    <property type="molecule type" value="Genomic_DNA"/>
</dbReference>
<organism evidence="1 2">
    <name type="scientific">Desulfonema magnum</name>
    <dbReference type="NCBI Taxonomy" id="45655"/>
    <lineage>
        <taxon>Bacteria</taxon>
        <taxon>Pseudomonadati</taxon>
        <taxon>Thermodesulfobacteriota</taxon>
        <taxon>Desulfobacteria</taxon>
        <taxon>Desulfobacterales</taxon>
        <taxon>Desulfococcaceae</taxon>
        <taxon>Desulfonema</taxon>
    </lineage>
</organism>
<proteinExistence type="predicted"/>
<dbReference type="Proteomes" id="UP000663722">
    <property type="component" value="Chromosome"/>
</dbReference>
<name>A0A975GQR9_9BACT</name>
<accession>A0A975GQR9</accession>
<gene>
    <name evidence="1" type="ORF">dnm_063870</name>
</gene>
<evidence type="ECO:0000313" key="2">
    <source>
        <dbReference type="Proteomes" id="UP000663722"/>
    </source>
</evidence>
<protein>
    <submittedName>
        <fullName evidence="1">Uncharacterized protein</fullName>
    </submittedName>
</protein>